<dbReference type="InterPro" id="IPR045738">
    <property type="entry name" value="DUF6088"/>
</dbReference>
<gene>
    <name evidence="1" type="ORF">EJA05_27205</name>
</gene>
<dbReference type="AlphaFoldDB" id="A0A3Q8U596"/>
<organism evidence="1 2">
    <name type="scientific">Pseudomonas entomophila</name>
    <dbReference type="NCBI Taxonomy" id="312306"/>
    <lineage>
        <taxon>Bacteria</taxon>
        <taxon>Pseudomonadati</taxon>
        <taxon>Pseudomonadota</taxon>
        <taxon>Gammaproteobacteria</taxon>
        <taxon>Pseudomonadales</taxon>
        <taxon>Pseudomonadaceae</taxon>
        <taxon>Pseudomonas</taxon>
    </lineage>
</organism>
<sequence length="198" mass="20997">MKKLPKQILEFSQASPEGELISPKQFLHAGSRAAIDQALSRLAKAGLLMRVSRGLYVAPVKSRFGTRAPEPEQVIDSLGRRLNEVLTPSGAGAANALGLTQQVPVRQVFLTNGRQRTLTIGNAKVAITHAPRWATSLGATAAGDAVRALAWLGESQAAPAVSQLHEQLAHSDWQQLVCAIPSLPCWMAALIGKEAALG</sequence>
<dbReference type="Pfam" id="PF19570">
    <property type="entry name" value="DUF6088"/>
    <property type="match status" value="1"/>
</dbReference>
<proteinExistence type="predicted"/>
<evidence type="ECO:0008006" key="3">
    <source>
        <dbReference type="Google" id="ProtNLM"/>
    </source>
</evidence>
<dbReference type="KEGG" id="pory:EJA05_27205"/>
<reference evidence="1 2" key="1">
    <citation type="submission" date="2018-12" db="EMBL/GenBank/DDBJ databases">
        <authorList>
            <person name="Li S."/>
            <person name="Yang R."/>
            <person name="Chen G."/>
            <person name="Zou L."/>
            <person name="Zhang C."/>
            <person name="Chen Y."/>
            <person name="Liu Z."/>
            <person name="Li Y."/>
            <person name="Yan Y."/>
            <person name="Huang M."/>
            <person name="Chen T."/>
        </authorList>
    </citation>
    <scope>NUCLEOTIDE SEQUENCE [LARGE SCALE GENOMIC DNA]</scope>
    <source>
        <strain evidence="1 2">1257</strain>
    </source>
</reference>
<dbReference type="EMBL" id="CP034338">
    <property type="protein sequence ID" value="AZL71206.1"/>
    <property type="molecule type" value="Genomic_DNA"/>
</dbReference>
<name>A0A3Q8U596_9PSED</name>
<accession>A0A3Q8U596</accession>
<evidence type="ECO:0000313" key="1">
    <source>
        <dbReference type="EMBL" id="AZL71206.1"/>
    </source>
</evidence>
<evidence type="ECO:0000313" key="2">
    <source>
        <dbReference type="Proteomes" id="UP000268230"/>
    </source>
</evidence>
<dbReference type="Proteomes" id="UP000268230">
    <property type="component" value="Chromosome"/>
</dbReference>
<dbReference type="OrthoDB" id="3181392at2"/>
<protein>
    <recommendedName>
        <fullName evidence="3">Type IV toxin-antitoxin system AbiEi family antitoxin domain-containing protein</fullName>
    </recommendedName>
</protein>